<evidence type="ECO:0000256" key="4">
    <source>
        <dbReference type="SAM" id="MobiDB-lite"/>
    </source>
</evidence>
<dbReference type="InterPro" id="IPR019775">
    <property type="entry name" value="WD40_repeat_CS"/>
</dbReference>
<proteinExistence type="predicted"/>
<feature type="repeat" description="WD" evidence="3">
    <location>
        <begin position="401"/>
        <end position="445"/>
    </location>
</feature>
<dbReference type="InterPro" id="IPR015943">
    <property type="entry name" value="WD40/YVTN_repeat-like_dom_sf"/>
</dbReference>
<dbReference type="InterPro" id="IPR011047">
    <property type="entry name" value="Quinoprotein_ADH-like_sf"/>
</dbReference>
<dbReference type="AlphaFoldDB" id="A0A9W7FJZ2"/>
<sequence length="479" mass="50312">MEPEPTNNDPPLPEPSYDDDLVDTAPVFLQENEAEEVQVDDSAPIEDEEMDTNMDTNMDMEFEGVAPGSSDQMLEGAEEEEGEVALPTLTLDGHRGPVYAMSLVSPSPGAYYLATGSGDDTAGLSSIDTATGATKFETLPGHSESVAAVAFSKDQTLVASCDYAGTISLWMKASDGLPPPPASPSTPDSPAAPTTYKLDRTLPPGPTDVEWVAWHPLGNVFSVGSTDGTVWMYLAKTGAVMQVFAGHDPDNGDGGGVTCGAFSNCGKNLLTGGGEGSFRIWNPKNGLARHVFKDGQDNCQFTKGQVTCFHQNLGASKDIVAVGGNDGFVALVHIPSKKTVGSGLHHSPEAGETSSVECLRFSPVNVVNGNLLASGGVDGNLKVFEIGVGGGNQSGLLRSTASHKSGGVTCLRWKETTGLDRAVYTGCADGKIRLWDVRPSTALVLKVFKGHEDMVLCLDVLDNVLVSGSDDHKIHVWAV</sequence>
<evidence type="ECO:0000256" key="3">
    <source>
        <dbReference type="PROSITE-ProRule" id="PRU00221"/>
    </source>
</evidence>
<feature type="repeat" description="WD" evidence="3">
    <location>
        <begin position="139"/>
        <end position="170"/>
    </location>
</feature>
<gene>
    <name evidence="5" type="ORF">TrVE_jg904</name>
</gene>
<dbReference type="EMBL" id="BRXX01000482">
    <property type="protein sequence ID" value="GMI13927.1"/>
    <property type="molecule type" value="Genomic_DNA"/>
</dbReference>
<dbReference type="Pfam" id="PF00400">
    <property type="entry name" value="WD40"/>
    <property type="match status" value="7"/>
</dbReference>
<dbReference type="PROSITE" id="PS00678">
    <property type="entry name" value="WD_REPEATS_1"/>
    <property type="match status" value="1"/>
</dbReference>
<feature type="repeat" description="WD" evidence="3">
    <location>
        <begin position="448"/>
        <end position="479"/>
    </location>
</feature>
<accession>A0A9W7FJZ2</accession>
<feature type="region of interest" description="Disordered" evidence="4">
    <location>
        <begin position="1"/>
        <end position="25"/>
    </location>
</feature>
<dbReference type="Gene3D" id="2.130.10.10">
    <property type="entry name" value="YVTN repeat-like/Quinoprotein amine dehydrogenase"/>
    <property type="match status" value="1"/>
</dbReference>
<evidence type="ECO:0000256" key="1">
    <source>
        <dbReference type="ARBA" id="ARBA00022574"/>
    </source>
</evidence>
<evidence type="ECO:0000256" key="2">
    <source>
        <dbReference type="ARBA" id="ARBA00022737"/>
    </source>
</evidence>
<dbReference type="InterPro" id="IPR001680">
    <property type="entry name" value="WD40_rpt"/>
</dbReference>
<feature type="repeat" description="WD" evidence="3">
    <location>
        <begin position="250"/>
        <end position="291"/>
    </location>
</feature>
<dbReference type="PANTHER" id="PTHR19857:SF8">
    <property type="entry name" value="ANGIO-ASSOCIATED MIGRATORY CELL PROTEIN"/>
    <property type="match status" value="1"/>
</dbReference>
<dbReference type="SMART" id="SM00320">
    <property type="entry name" value="WD40"/>
    <property type="match status" value="7"/>
</dbReference>
<organism evidence="5 6">
    <name type="scientific">Triparma verrucosa</name>
    <dbReference type="NCBI Taxonomy" id="1606542"/>
    <lineage>
        <taxon>Eukaryota</taxon>
        <taxon>Sar</taxon>
        <taxon>Stramenopiles</taxon>
        <taxon>Ochrophyta</taxon>
        <taxon>Bolidophyceae</taxon>
        <taxon>Parmales</taxon>
        <taxon>Triparmaceae</taxon>
        <taxon>Triparma</taxon>
    </lineage>
</organism>
<dbReference type="SUPFAM" id="SSF50998">
    <property type="entry name" value="Quinoprotein alcohol dehydrogenase-like"/>
    <property type="match status" value="1"/>
</dbReference>
<dbReference type="CDD" id="cd00200">
    <property type="entry name" value="WD40"/>
    <property type="match status" value="1"/>
</dbReference>
<feature type="compositionally biased region" description="Low complexity" evidence="4">
    <location>
        <begin position="185"/>
        <end position="195"/>
    </location>
</feature>
<evidence type="ECO:0008006" key="7">
    <source>
        <dbReference type="Google" id="ProtNLM"/>
    </source>
</evidence>
<feature type="region of interest" description="Disordered" evidence="4">
    <location>
        <begin position="175"/>
        <end position="202"/>
    </location>
</feature>
<dbReference type="PROSITE" id="PS50082">
    <property type="entry name" value="WD_REPEATS_2"/>
    <property type="match status" value="4"/>
</dbReference>
<comment type="caution">
    <text evidence="5">The sequence shown here is derived from an EMBL/GenBank/DDBJ whole genome shotgun (WGS) entry which is preliminary data.</text>
</comment>
<dbReference type="Proteomes" id="UP001165160">
    <property type="component" value="Unassembled WGS sequence"/>
</dbReference>
<dbReference type="InterPro" id="IPR051179">
    <property type="entry name" value="WD_repeat_multifunction"/>
</dbReference>
<reference evidence="6" key="1">
    <citation type="journal article" date="2023" name="Commun. Biol.">
        <title>Genome analysis of Parmales, the sister group of diatoms, reveals the evolutionary specialization of diatoms from phago-mixotrophs to photoautotrophs.</title>
        <authorList>
            <person name="Ban H."/>
            <person name="Sato S."/>
            <person name="Yoshikawa S."/>
            <person name="Yamada K."/>
            <person name="Nakamura Y."/>
            <person name="Ichinomiya M."/>
            <person name="Sato N."/>
            <person name="Blanc-Mathieu R."/>
            <person name="Endo H."/>
            <person name="Kuwata A."/>
            <person name="Ogata H."/>
        </authorList>
    </citation>
    <scope>NUCLEOTIDE SEQUENCE [LARGE SCALE GENOMIC DNA]</scope>
    <source>
        <strain evidence="6">NIES 3699</strain>
    </source>
</reference>
<keyword evidence="6" id="KW-1185">Reference proteome</keyword>
<evidence type="ECO:0000313" key="6">
    <source>
        <dbReference type="Proteomes" id="UP001165160"/>
    </source>
</evidence>
<evidence type="ECO:0000313" key="5">
    <source>
        <dbReference type="EMBL" id="GMI13927.1"/>
    </source>
</evidence>
<keyword evidence="2" id="KW-0677">Repeat</keyword>
<name>A0A9W7FJZ2_9STRA</name>
<protein>
    <recommendedName>
        <fullName evidence="7">Angio-associated migratory cell protein</fullName>
    </recommendedName>
</protein>
<dbReference type="PROSITE" id="PS50294">
    <property type="entry name" value="WD_REPEATS_REGION"/>
    <property type="match status" value="2"/>
</dbReference>
<dbReference type="PANTHER" id="PTHR19857">
    <property type="entry name" value="MITOCHONDRIAL DIVISION PROTEIN 1-RELATED"/>
    <property type="match status" value="1"/>
</dbReference>
<keyword evidence="1 3" id="KW-0853">WD repeat</keyword>